<organism evidence="5 6">
    <name type="scientific">Leptotrombidium deliense</name>
    <dbReference type="NCBI Taxonomy" id="299467"/>
    <lineage>
        <taxon>Eukaryota</taxon>
        <taxon>Metazoa</taxon>
        <taxon>Ecdysozoa</taxon>
        <taxon>Arthropoda</taxon>
        <taxon>Chelicerata</taxon>
        <taxon>Arachnida</taxon>
        <taxon>Acari</taxon>
        <taxon>Acariformes</taxon>
        <taxon>Trombidiformes</taxon>
        <taxon>Prostigmata</taxon>
        <taxon>Anystina</taxon>
        <taxon>Parasitengona</taxon>
        <taxon>Trombiculoidea</taxon>
        <taxon>Trombiculidae</taxon>
        <taxon>Leptotrombidium</taxon>
    </lineage>
</organism>
<dbReference type="GO" id="GO:0005739">
    <property type="term" value="C:mitochondrion"/>
    <property type="evidence" value="ECO:0007669"/>
    <property type="project" value="GOC"/>
</dbReference>
<dbReference type="SUPFAM" id="SSF51905">
    <property type="entry name" value="FAD/NAD(P)-binding domain"/>
    <property type="match status" value="1"/>
</dbReference>
<evidence type="ECO:0000256" key="1">
    <source>
        <dbReference type="ARBA" id="ARBA00023002"/>
    </source>
</evidence>
<dbReference type="PANTHER" id="PTHR13847">
    <property type="entry name" value="SARCOSINE DEHYDROGENASE-RELATED"/>
    <property type="match status" value="1"/>
</dbReference>
<sequence>MFASGRSLMCSFPRRCFHKSLQQFSDLTAELEENCKLTAEELRRKLREKQNPEEIKMTGYRYPSLYIDPNATDFNTMKRRREEIRFGVKKETDILIIGGGVIGSAVAYFLKQRAPDSFDVTVVEKDPEYTHSATSLSIGGLRQQFSLPENIQMANFSAQFFRQLRFHLTFLDSEPPDIEFTPKGYLFLGNEQNSNDLLSSHELQTELGTFADVLNKDQLKQKFPWLNTSDLLIGSYGVQNEGWFNPRHLLLGLKGKAEFLGAHYLQGEVIDFNIMRKHASAGHFDELGLPWEKAHNVLIRIPNGHVVNITFARGVIAAGAKSGEVSKLLRLGEAPGVREVPLPIEPRKRYVYAFHCPDGPCLDFPFLVDPSGVYCRRDGIGGNYIVGKNPTEDEEPDCSNLDVDYNYFHEVIHPILCNRVPAFKDIKLTGAWAGFYDYNTFDQSPIIGPHPYYRHIFWATGFGGHGVQMAPAVGRAINEQILDAEYTSLDLRRFEWSRLFTNQKIRESLLL</sequence>
<dbReference type="Pfam" id="PF01266">
    <property type="entry name" value="DAO"/>
    <property type="match status" value="1"/>
</dbReference>
<name>A0A443ST65_9ACAR</name>
<feature type="domain" description="FAD dependent oxidoreductase" evidence="4">
    <location>
        <begin position="93"/>
        <end position="478"/>
    </location>
</feature>
<dbReference type="Gene3D" id="3.50.50.60">
    <property type="entry name" value="FAD/NAD(P)-binding domain"/>
    <property type="match status" value="1"/>
</dbReference>
<dbReference type="VEuPathDB" id="VectorBase:LDEU001366"/>
<dbReference type="GO" id="GO:0032981">
    <property type="term" value="P:mitochondrial respiratory chain complex I assembly"/>
    <property type="evidence" value="ECO:0007669"/>
    <property type="project" value="TreeGrafter"/>
</dbReference>
<keyword evidence="1" id="KW-0560">Oxidoreductase</keyword>
<dbReference type="InterPro" id="IPR036188">
    <property type="entry name" value="FAD/NAD-bd_sf"/>
</dbReference>
<dbReference type="AlphaFoldDB" id="A0A443ST65"/>
<accession>A0A443ST65</accession>
<dbReference type="PANTHER" id="PTHR13847:SF287">
    <property type="entry name" value="FAD-DEPENDENT OXIDOREDUCTASE DOMAIN-CONTAINING PROTEIN 1"/>
    <property type="match status" value="1"/>
</dbReference>
<dbReference type="OrthoDB" id="424974at2759"/>
<dbReference type="Gene3D" id="3.30.9.10">
    <property type="entry name" value="D-Amino Acid Oxidase, subunit A, domain 2"/>
    <property type="match status" value="1"/>
</dbReference>
<dbReference type="GO" id="GO:0016491">
    <property type="term" value="F:oxidoreductase activity"/>
    <property type="evidence" value="ECO:0007669"/>
    <property type="project" value="UniProtKB-KW"/>
</dbReference>
<evidence type="ECO:0000256" key="2">
    <source>
        <dbReference type="ARBA" id="ARBA00039785"/>
    </source>
</evidence>
<keyword evidence="6" id="KW-1185">Reference proteome</keyword>
<dbReference type="Proteomes" id="UP000288716">
    <property type="component" value="Unassembled WGS sequence"/>
</dbReference>
<dbReference type="EMBL" id="NCKV01000422">
    <property type="protein sequence ID" value="RWS30672.1"/>
    <property type="molecule type" value="Genomic_DNA"/>
</dbReference>
<comment type="caution">
    <text evidence="5">The sequence shown here is derived from an EMBL/GenBank/DDBJ whole genome shotgun (WGS) entry which is preliminary data.</text>
</comment>
<evidence type="ECO:0000256" key="3">
    <source>
        <dbReference type="ARBA" id="ARBA00046185"/>
    </source>
</evidence>
<gene>
    <name evidence="5" type="ORF">B4U80_02870</name>
</gene>
<proteinExistence type="predicted"/>
<protein>
    <recommendedName>
        <fullName evidence="2">FAD-dependent oxidoreductase domain-containing protein 1</fullName>
    </recommendedName>
</protein>
<evidence type="ECO:0000313" key="6">
    <source>
        <dbReference type="Proteomes" id="UP000288716"/>
    </source>
</evidence>
<evidence type="ECO:0000259" key="4">
    <source>
        <dbReference type="Pfam" id="PF01266"/>
    </source>
</evidence>
<dbReference type="InterPro" id="IPR006076">
    <property type="entry name" value="FAD-dep_OxRdtase"/>
</dbReference>
<reference evidence="5 6" key="1">
    <citation type="journal article" date="2018" name="Gigascience">
        <title>Genomes of trombidid mites reveal novel predicted allergens and laterally-transferred genes associated with secondary metabolism.</title>
        <authorList>
            <person name="Dong X."/>
            <person name="Chaisiri K."/>
            <person name="Xia D."/>
            <person name="Armstrong S.D."/>
            <person name="Fang Y."/>
            <person name="Donnelly M.J."/>
            <person name="Kadowaki T."/>
            <person name="McGarry J.W."/>
            <person name="Darby A.C."/>
            <person name="Makepeace B.L."/>
        </authorList>
    </citation>
    <scope>NUCLEOTIDE SEQUENCE [LARGE SCALE GENOMIC DNA]</scope>
    <source>
        <strain evidence="5">UoL-UT</strain>
    </source>
</reference>
<comment type="function">
    <text evidence="3">Required for the assembly of the mitochondrial membrane respiratory chain NADH dehydrogenase (Complex I). Involved in mid-late stages of complex I assembly.</text>
</comment>
<dbReference type="STRING" id="299467.A0A443ST65"/>
<evidence type="ECO:0000313" key="5">
    <source>
        <dbReference type="EMBL" id="RWS30672.1"/>
    </source>
</evidence>